<evidence type="ECO:0000313" key="2">
    <source>
        <dbReference type="EMBL" id="TXS26662.1"/>
    </source>
</evidence>
<dbReference type="InterPro" id="IPR045608">
    <property type="entry name" value="Trypco2"/>
</dbReference>
<dbReference type="EMBL" id="RDBM01000035">
    <property type="protein sequence ID" value="TXS26662.1"/>
    <property type="molecule type" value="Genomic_DNA"/>
</dbReference>
<gene>
    <name evidence="2" type="ORF">EAO74_11090</name>
</gene>
<protein>
    <recommendedName>
        <fullName evidence="1">Trypsin-co-occurring domain-containing protein</fullName>
    </recommendedName>
</protein>
<reference evidence="2" key="1">
    <citation type="submission" date="2018-10" db="EMBL/GenBank/DDBJ databases">
        <authorList>
            <person name="Hariharan J."/>
            <person name="Choudoir M.J."/>
            <person name="Diebold P."/>
            <person name="Panke-Buisse K."/>
            <person name="Campbell A.N."/>
            <person name="Buckley D.H."/>
        </authorList>
    </citation>
    <scope>NUCLEOTIDE SEQUENCE</scope>
    <source>
        <strain evidence="2">Gb1</strain>
    </source>
</reference>
<dbReference type="AlphaFoldDB" id="A0A652KSI3"/>
<evidence type="ECO:0000259" key="1">
    <source>
        <dbReference type="Pfam" id="PF19631"/>
    </source>
</evidence>
<name>A0A652KSI3_9ACTN</name>
<organism evidence="2">
    <name type="scientific">Streptomyces sp. gb1(2016)</name>
    <dbReference type="NCBI Taxonomy" id="1828321"/>
    <lineage>
        <taxon>Bacteria</taxon>
        <taxon>Bacillati</taxon>
        <taxon>Actinomycetota</taxon>
        <taxon>Actinomycetes</taxon>
        <taxon>Kitasatosporales</taxon>
        <taxon>Streptomycetaceae</taxon>
        <taxon>Streptomyces</taxon>
    </lineage>
</organism>
<feature type="domain" description="Trypsin-co-occurring" evidence="1">
    <location>
        <begin position="12"/>
        <end position="89"/>
    </location>
</feature>
<dbReference type="Pfam" id="PF19631">
    <property type="entry name" value="Trypco2"/>
    <property type="match status" value="1"/>
</dbReference>
<sequence>MADDTTHGLDGIELADAVESIRNQLIDAATRATGRPLAFSVGDIQMEFTLELRREHKAGGKVKAWVVEAGADTSRSTGRTHKVGFTLTPRNAVTGEAWEIGDEEAGSTAHFGGSGTAGS</sequence>
<dbReference type="RefSeq" id="WP_124277582.1">
    <property type="nucleotide sequence ID" value="NZ_RDBM01000035.1"/>
</dbReference>
<proteinExistence type="predicted"/>
<comment type="caution">
    <text evidence="2">The sequence shown here is derived from an EMBL/GenBank/DDBJ whole genome shotgun (WGS) entry which is preliminary data.</text>
</comment>
<accession>A0A652KSI3</accession>